<keyword evidence="4" id="KW-0274">FAD</keyword>
<protein>
    <submittedName>
        <fullName evidence="7">FAD-dependent monooxygenase</fullName>
    </submittedName>
</protein>
<dbReference type="PANTHER" id="PTHR43004:SF19">
    <property type="entry name" value="BINDING MONOOXYGENASE, PUTATIVE (JCVI)-RELATED"/>
    <property type="match status" value="1"/>
</dbReference>
<sequence length="473" mass="50604">MNLQVLIVGAGPAGLVLACDLARRGVTARLVDKAPSYFLGSRGDGLQPRTLEVFDDLGVLDAILEAGGTAPLTRVYDGAEVVAEMRMAEPTEPTPDVPYPNLWFVPQFRTEEILRARLVELGGRVELATELVAFTQDADGVTATLRHDGVDEVVRVDYLVGADGGKSTVRKQAGIEFVGDTDETITAMLADVRVDGLDPAYGYAWVTGGIALSPLAGTDLFTLTGQPPADGSPVTSELLQGLVDDASGRTDIRIREVVWATVWRANVRVASRFQEGRVLLVGDAAQVCPPTGGQGLNTGVQDSYNLGWKLAGPRELVDTYAAEREPIARGVLDLAARALRRHVDGDEDAHQRGAEFHQLALNYRGGPLSRDDRSTPGPVRAGDRAPDAPCQEDGEPVRLFDLFRGPGWTVLELRDGEVIAGDRTLLDVDGHARAAYGAEGFVLVRPDGYIGLTTDDRDAVGEYLEAGTLAVSR</sequence>
<comment type="cofactor">
    <cofactor evidence="1">
        <name>FAD</name>
        <dbReference type="ChEBI" id="CHEBI:57692"/>
    </cofactor>
</comment>
<dbReference type="Pfam" id="PF01494">
    <property type="entry name" value="FAD_binding_3"/>
    <property type="match status" value="1"/>
</dbReference>
<dbReference type="InterPro" id="IPR036188">
    <property type="entry name" value="FAD/NAD-bd_sf"/>
</dbReference>
<reference evidence="7" key="1">
    <citation type="submission" date="2022-08" db="EMBL/GenBank/DDBJ databases">
        <authorList>
            <person name="Tistechok S."/>
            <person name="Samborskyy M."/>
            <person name="Roman I."/>
        </authorList>
    </citation>
    <scope>NUCLEOTIDE SEQUENCE</scope>
    <source>
        <strain evidence="7">DSM 103496</strain>
    </source>
</reference>
<proteinExistence type="inferred from homology"/>
<dbReference type="Gene3D" id="3.40.30.120">
    <property type="match status" value="1"/>
</dbReference>
<dbReference type="AlphaFoldDB" id="A0A9X2VG40"/>
<dbReference type="Gene3D" id="3.30.70.2450">
    <property type="match status" value="1"/>
</dbReference>
<keyword evidence="7" id="KW-0503">Monooxygenase</keyword>
<dbReference type="EMBL" id="JANYMP010000002">
    <property type="protein sequence ID" value="MCS7475986.1"/>
    <property type="molecule type" value="Genomic_DNA"/>
</dbReference>
<dbReference type="InterPro" id="IPR050641">
    <property type="entry name" value="RIFMO-like"/>
</dbReference>
<evidence type="ECO:0000256" key="2">
    <source>
        <dbReference type="ARBA" id="ARBA00007801"/>
    </source>
</evidence>
<dbReference type="Pfam" id="PF21274">
    <property type="entry name" value="Rng_hyd_C"/>
    <property type="match status" value="1"/>
</dbReference>
<accession>A0A9X2VG40</accession>
<dbReference type="InterPro" id="IPR036249">
    <property type="entry name" value="Thioredoxin-like_sf"/>
</dbReference>
<keyword evidence="3" id="KW-0285">Flavoprotein</keyword>
<dbReference type="RefSeq" id="WP_259621509.1">
    <property type="nucleotide sequence ID" value="NZ_JANYMP010000002.1"/>
</dbReference>
<keyword evidence="7" id="KW-0560">Oxidoreductase</keyword>
<dbReference type="SUPFAM" id="SSF51905">
    <property type="entry name" value="FAD/NAD(P)-binding domain"/>
    <property type="match status" value="1"/>
</dbReference>
<evidence type="ECO:0000256" key="5">
    <source>
        <dbReference type="SAM" id="MobiDB-lite"/>
    </source>
</evidence>
<evidence type="ECO:0000256" key="4">
    <source>
        <dbReference type="ARBA" id="ARBA00022827"/>
    </source>
</evidence>
<evidence type="ECO:0000256" key="1">
    <source>
        <dbReference type="ARBA" id="ARBA00001974"/>
    </source>
</evidence>
<comment type="similarity">
    <text evidence="2">Belongs to the PheA/TfdB FAD monooxygenase family.</text>
</comment>
<feature type="domain" description="FAD-binding" evidence="6">
    <location>
        <begin position="3"/>
        <end position="334"/>
    </location>
</feature>
<evidence type="ECO:0000313" key="7">
    <source>
        <dbReference type="EMBL" id="MCS7475986.1"/>
    </source>
</evidence>
<name>A0A9X2VG40_9PSEU</name>
<dbReference type="NCBIfam" id="NF004832">
    <property type="entry name" value="PRK06184.1"/>
    <property type="match status" value="1"/>
</dbReference>
<evidence type="ECO:0000259" key="6">
    <source>
        <dbReference type="Pfam" id="PF01494"/>
    </source>
</evidence>
<dbReference type="PRINTS" id="PR00420">
    <property type="entry name" value="RNGMNOXGNASE"/>
</dbReference>
<evidence type="ECO:0000256" key="3">
    <source>
        <dbReference type="ARBA" id="ARBA00022630"/>
    </source>
</evidence>
<dbReference type="InterPro" id="IPR002938">
    <property type="entry name" value="FAD-bd"/>
</dbReference>
<dbReference type="Proteomes" id="UP001141259">
    <property type="component" value="Unassembled WGS sequence"/>
</dbReference>
<comment type="caution">
    <text evidence="7">The sequence shown here is derived from an EMBL/GenBank/DDBJ whole genome shotgun (WGS) entry which is preliminary data.</text>
</comment>
<dbReference type="GO" id="GO:0016709">
    <property type="term" value="F:oxidoreductase activity, acting on paired donors, with incorporation or reduction of molecular oxygen, NAD(P)H as one donor, and incorporation of one atom of oxygen"/>
    <property type="evidence" value="ECO:0007669"/>
    <property type="project" value="UniProtKB-ARBA"/>
</dbReference>
<dbReference type="Gene3D" id="3.50.50.60">
    <property type="entry name" value="FAD/NAD(P)-binding domain"/>
    <property type="match status" value="1"/>
</dbReference>
<evidence type="ECO:0000313" key="8">
    <source>
        <dbReference type="Proteomes" id="UP001141259"/>
    </source>
</evidence>
<dbReference type="GO" id="GO:0071949">
    <property type="term" value="F:FAD binding"/>
    <property type="evidence" value="ECO:0007669"/>
    <property type="project" value="InterPro"/>
</dbReference>
<dbReference type="SUPFAM" id="SSF52833">
    <property type="entry name" value="Thioredoxin-like"/>
    <property type="match status" value="1"/>
</dbReference>
<keyword evidence="8" id="KW-1185">Reference proteome</keyword>
<organism evidence="7 8">
    <name type="scientific">Umezawaea endophytica</name>
    <dbReference type="NCBI Taxonomy" id="1654476"/>
    <lineage>
        <taxon>Bacteria</taxon>
        <taxon>Bacillati</taxon>
        <taxon>Actinomycetota</taxon>
        <taxon>Actinomycetes</taxon>
        <taxon>Pseudonocardiales</taxon>
        <taxon>Pseudonocardiaceae</taxon>
        <taxon>Umezawaea</taxon>
    </lineage>
</organism>
<gene>
    <name evidence="7" type="ORF">NZH93_03895</name>
</gene>
<dbReference type="PANTHER" id="PTHR43004">
    <property type="entry name" value="TRK SYSTEM POTASSIUM UPTAKE PROTEIN"/>
    <property type="match status" value="1"/>
</dbReference>
<feature type="region of interest" description="Disordered" evidence="5">
    <location>
        <begin position="364"/>
        <end position="392"/>
    </location>
</feature>